<dbReference type="Gene3D" id="3.40.50.10140">
    <property type="entry name" value="Toll/interleukin-1 receptor homology (TIR) domain"/>
    <property type="match status" value="1"/>
</dbReference>
<gene>
    <name evidence="2" type="ORF">CARN5_1318</name>
</gene>
<organism evidence="2">
    <name type="scientific">mine drainage metagenome</name>
    <dbReference type="NCBI Taxonomy" id="410659"/>
    <lineage>
        <taxon>unclassified sequences</taxon>
        <taxon>metagenomes</taxon>
        <taxon>ecological metagenomes</taxon>
    </lineage>
</organism>
<dbReference type="PROSITE" id="PS50104">
    <property type="entry name" value="TIR"/>
    <property type="match status" value="1"/>
</dbReference>
<comment type="caution">
    <text evidence="2">The sequence shown here is derived from an EMBL/GenBank/DDBJ whole genome shotgun (WGS) entry which is preliminary data.</text>
</comment>
<protein>
    <recommendedName>
        <fullName evidence="1">TIR domain-containing protein</fullName>
    </recommendedName>
</protein>
<name>E6QDC3_9ZZZZ</name>
<accession>E6QDC3</accession>
<proteinExistence type="predicted"/>
<evidence type="ECO:0000259" key="1">
    <source>
        <dbReference type="PROSITE" id="PS50104"/>
    </source>
</evidence>
<dbReference type="Pfam" id="PF13676">
    <property type="entry name" value="TIR_2"/>
    <property type="match status" value="1"/>
</dbReference>
<dbReference type="SUPFAM" id="SSF52200">
    <property type="entry name" value="Toll/Interleukin receptor TIR domain"/>
    <property type="match status" value="1"/>
</dbReference>
<sequence>MAVTRMYAFRGCPRSAESLPTIAGMRIYAETCFDEAKIAGLIEAAGTLGHELQFRDAAYANRRTVLEKPLAFISHDSRDKESIARPIALNLQRKICPVWYDEFSLQLGANLRESIEKGLKECKKCVLILSPNFLNNRGWGKKEFESIFTREILEDSALVLPIWVGVTKEQVYQFSPSLLNVKGIDWNALGEDEVCRQIYVAATSAV</sequence>
<evidence type="ECO:0000313" key="2">
    <source>
        <dbReference type="EMBL" id="CBI05199.1"/>
    </source>
</evidence>
<dbReference type="InterPro" id="IPR035897">
    <property type="entry name" value="Toll_tir_struct_dom_sf"/>
</dbReference>
<dbReference type="GO" id="GO:0007165">
    <property type="term" value="P:signal transduction"/>
    <property type="evidence" value="ECO:0007669"/>
    <property type="project" value="InterPro"/>
</dbReference>
<dbReference type="InterPro" id="IPR000157">
    <property type="entry name" value="TIR_dom"/>
</dbReference>
<dbReference type="EMBL" id="CABP01000103">
    <property type="protein sequence ID" value="CBI05199.1"/>
    <property type="molecule type" value="Genomic_DNA"/>
</dbReference>
<feature type="domain" description="TIR" evidence="1">
    <location>
        <begin position="67"/>
        <end position="206"/>
    </location>
</feature>
<dbReference type="AlphaFoldDB" id="E6QDC3"/>
<reference evidence="2" key="1">
    <citation type="submission" date="2009-10" db="EMBL/GenBank/DDBJ databases">
        <title>Diversity of trophic interactions inside an arsenic-rich microbial ecosystem.</title>
        <authorList>
            <person name="Bertin P.N."/>
            <person name="Heinrich-Salmeron A."/>
            <person name="Pelletier E."/>
            <person name="Goulhen-Chollet F."/>
            <person name="Arsene-Ploetze F."/>
            <person name="Gallien S."/>
            <person name="Calteau A."/>
            <person name="Vallenet D."/>
            <person name="Casiot C."/>
            <person name="Chane-Woon-Ming B."/>
            <person name="Giloteaux L."/>
            <person name="Barakat M."/>
            <person name="Bonnefoy V."/>
            <person name="Bruneel O."/>
            <person name="Chandler M."/>
            <person name="Cleiss J."/>
            <person name="Duran R."/>
            <person name="Elbaz-Poulichet F."/>
            <person name="Fonknechten N."/>
            <person name="Lauga B."/>
            <person name="Mornico D."/>
            <person name="Ortet P."/>
            <person name="Schaeffer C."/>
            <person name="Siguier P."/>
            <person name="Alexander Thil Smith A."/>
            <person name="Van Dorsselaer A."/>
            <person name="Weissenbach J."/>
            <person name="Medigue C."/>
            <person name="Le Paslier D."/>
        </authorList>
    </citation>
    <scope>NUCLEOTIDE SEQUENCE</scope>
</reference>